<keyword evidence="1" id="KW-0812">Transmembrane</keyword>
<dbReference type="EMBL" id="BJWI01000002">
    <property type="protein sequence ID" value="GEM00889.1"/>
    <property type="molecule type" value="Genomic_DNA"/>
</dbReference>
<keyword evidence="1" id="KW-0472">Membrane</keyword>
<dbReference type="EMBL" id="FOXC01000002">
    <property type="protein sequence ID" value="SFO94963.1"/>
    <property type="molecule type" value="Genomic_DNA"/>
</dbReference>
<sequence>MSNKFFGRLGIFIIVLGAIGSIGIVSAFDWATWNDIKDYSLLYESEIAILKPQLTEVWITAISTFVGCLVLGAVLMALGKIVEQQEDNNEYLKMLYRIQKQNETSE</sequence>
<evidence type="ECO:0000313" key="4">
    <source>
        <dbReference type="Proteomes" id="UP000242243"/>
    </source>
</evidence>
<keyword evidence="5" id="KW-1185">Reference proteome</keyword>
<evidence type="ECO:0000313" key="5">
    <source>
        <dbReference type="Proteomes" id="UP000321547"/>
    </source>
</evidence>
<gene>
    <name evidence="2" type="ORF">HHA03_04210</name>
    <name evidence="3" type="ORF">SAMN05421839_1023</name>
</gene>
<proteinExistence type="predicted"/>
<feature type="transmembrane region" description="Helical" evidence="1">
    <location>
        <begin position="57"/>
        <end position="78"/>
    </location>
</feature>
<organism evidence="3 4">
    <name type="scientific">Halolactibacillus halophilus</name>
    <dbReference type="NCBI Taxonomy" id="306540"/>
    <lineage>
        <taxon>Bacteria</taxon>
        <taxon>Bacillati</taxon>
        <taxon>Bacillota</taxon>
        <taxon>Bacilli</taxon>
        <taxon>Bacillales</taxon>
        <taxon>Bacillaceae</taxon>
        <taxon>Halolactibacillus</taxon>
    </lineage>
</organism>
<dbReference type="AlphaFoldDB" id="A0A1I5LCQ9"/>
<accession>A0A1I5LCQ9</accession>
<keyword evidence="1" id="KW-1133">Transmembrane helix</keyword>
<reference evidence="2 5" key="2">
    <citation type="submission" date="2019-07" db="EMBL/GenBank/DDBJ databases">
        <title>Whole genome shotgun sequence of Halolactibacillus halophilus NBRC 100868.</title>
        <authorList>
            <person name="Hosoyama A."/>
            <person name="Uohara A."/>
            <person name="Ohji S."/>
            <person name="Ichikawa N."/>
        </authorList>
    </citation>
    <scope>NUCLEOTIDE SEQUENCE [LARGE SCALE GENOMIC DNA]</scope>
    <source>
        <strain evidence="2 5">NBRC 100868</strain>
    </source>
</reference>
<name>A0A1I5LCQ9_9BACI</name>
<evidence type="ECO:0000313" key="2">
    <source>
        <dbReference type="EMBL" id="GEM00889.1"/>
    </source>
</evidence>
<dbReference type="Proteomes" id="UP000321547">
    <property type="component" value="Unassembled WGS sequence"/>
</dbReference>
<evidence type="ECO:0000313" key="3">
    <source>
        <dbReference type="EMBL" id="SFO94963.1"/>
    </source>
</evidence>
<evidence type="ECO:0000256" key="1">
    <source>
        <dbReference type="SAM" id="Phobius"/>
    </source>
</evidence>
<protein>
    <submittedName>
        <fullName evidence="3">Uncharacterized protein</fullName>
    </submittedName>
</protein>
<dbReference type="RefSeq" id="WP_089829527.1">
    <property type="nucleotide sequence ID" value="NZ_BJWI01000002.1"/>
</dbReference>
<dbReference type="OrthoDB" id="9936839at2"/>
<reference evidence="3 4" key="1">
    <citation type="submission" date="2016-10" db="EMBL/GenBank/DDBJ databases">
        <authorList>
            <person name="de Groot N.N."/>
        </authorList>
    </citation>
    <scope>NUCLEOTIDE SEQUENCE [LARGE SCALE GENOMIC DNA]</scope>
    <source>
        <strain evidence="3 4">DSM 17073</strain>
    </source>
</reference>
<dbReference type="Proteomes" id="UP000242243">
    <property type="component" value="Unassembled WGS sequence"/>
</dbReference>
<dbReference type="STRING" id="306540.SAMN05421839_1023"/>